<dbReference type="Ensembl" id="ENSSSCT00035044103.1">
    <property type="protein sequence ID" value="ENSSSCP00035017670.1"/>
    <property type="gene ID" value="ENSSSCG00035033280.1"/>
</dbReference>
<organism evidence="1 2">
    <name type="scientific">Sus scrofa</name>
    <name type="common">Pig</name>
    <dbReference type="NCBI Taxonomy" id="9823"/>
    <lineage>
        <taxon>Eukaryota</taxon>
        <taxon>Metazoa</taxon>
        <taxon>Chordata</taxon>
        <taxon>Craniata</taxon>
        <taxon>Vertebrata</taxon>
        <taxon>Euteleostomi</taxon>
        <taxon>Mammalia</taxon>
        <taxon>Eutheria</taxon>
        <taxon>Laurasiatheria</taxon>
        <taxon>Artiodactyla</taxon>
        <taxon>Suina</taxon>
        <taxon>Suidae</taxon>
        <taxon>Sus</taxon>
    </lineage>
</organism>
<name>A0A8D1CSS3_PIG</name>
<protein>
    <submittedName>
        <fullName evidence="1">Uncharacterized protein</fullName>
    </submittedName>
</protein>
<dbReference type="Proteomes" id="UP000694720">
    <property type="component" value="Unplaced"/>
</dbReference>
<sequence>MVSFAHHLLKTVSHCIFLPSLPKINRSCVGLFLGSLFCPIDPHVSFCVNIMMFTLL</sequence>
<dbReference type="AlphaFoldDB" id="A0A8D1CSS3"/>
<proteinExistence type="predicted"/>
<evidence type="ECO:0000313" key="1">
    <source>
        <dbReference type="Ensembl" id="ENSSSCP00035017670.1"/>
    </source>
</evidence>
<accession>A0A8D1CSS3</accession>
<reference evidence="1" key="1">
    <citation type="submission" date="2025-08" db="UniProtKB">
        <authorList>
            <consortium name="Ensembl"/>
        </authorList>
    </citation>
    <scope>IDENTIFICATION</scope>
</reference>
<evidence type="ECO:0000313" key="2">
    <source>
        <dbReference type="Proteomes" id="UP000694720"/>
    </source>
</evidence>